<comment type="caution">
    <text evidence="1">The sequence shown here is derived from an EMBL/GenBank/DDBJ whole genome shotgun (WGS) entry which is preliminary data.</text>
</comment>
<organism evidence="1 2">
    <name type="scientific">Lasius niger</name>
    <name type="common">Black garden ant</name>
    <dbReference type="NCBI Taxonomy" id="67767"/>
    <lineage>
        <taxon>Eukaryota</taxon>
        <taxon>Metazoa</taxon>
        <taxon>Ecdysozoa</taxon>
        <taxon>Arthropoda</taxon>
        <taxon>Hexapoda</taxon>
        <taxon>Insecta</taxon>
        <taxon>Pterygota</taxon>
        <taxon>Neoptera</taxon>
        <taxon>Endopterygota</taxon>
        <taxon>Hymenoptera</taxon>
        <taxon>Apocrita</taxon>
        <taxon>Aculeata</taxon>
        <taxon>Formicoidea</taxon>
        <taxon>Formicidae</taxon>
        <taxon>Formicinae</taxon>
        <taxon>Lasius</taxon>
        <taxon>Lasius</taxon>
    </lineage>
</organism>
<dbReference type="PANTHER" id="PTHR38681:SF1">
    <property type="entry name" value="RETROVIRUS-RELATED POL POLYPROTEIN FROM TRANSPOSON 412-LIKE PROTEIN"/>
    <property type="match status" value="1"/>
</dbReference>
<dbReference type="PANTHER" id="PTHR38681">
    <property type="entry name" value="RETROVIRUS-RELATED POL POLYPROTEIN FROM TRANSPOSON 412-LIKE PROTEIN-RELATED"/>
    <property type="match status" value="1"/>
</dbReference>
<dbReference type="AlphaFoldDB" id="A0A0J7JYV1"/>
<accession>A0A0J7JYV1</accession>
<protein>
    <submittedName>
        <fullName evidence="1">Gag-pol protein</fullName>
    </submittedName>
</protein>
<gene>
    <name evidence="1" type="ORF">RF55_20220</name>
</gene>
<sequence>MCHSNPNWVDTLPVVLLGLRSSFKEDIQASTAELLYGKTLRIPGEFFDHEEMPSDLCYFVEPFRKMMQQIRPRPTAHHIRNKTFVYKDLYTCTHVFLRDDSVRRPLVSLLRTTSSY</sequence>
<dbReference type="Proteomes" id="UP000036403">
    <property type="component" value="Unassembled WGS sequence"/>
</dbReference>
<dbReference type="OrthoDB" id="7694577at2759"/>
<dbReference type="PaxDb" id="67767-A0A0J7JYV1"/>
<dbReference type="STRING" id="67767.A0A0J7JYV1"/>
<evidence type="ECO:0000313" key="1">
    <source>
        <dbReference type="EMBL" id="KMQ83373.1"/>
    </source>
</evidence>
<name>A0A0J7JYV1_LASNI</name>
<proteinExistence type="predicted"/>
<evidence type="ECO:0000313" key="2">
    <source>
        <dbReference type="Proteomes" id="UP000036403"/>
    </source>
</evidence>
<dbReference type="EMBL" id="LBMM01020080">
    <property type="protein sequence ID" value="KMQ83373.1"/>
    <property type="molecule type" value="Genomic_DNA"/>
</dbReference>
<keyword evidence="2" id="KW-1185">Reference proteome</keyword>
<reference evidence="1 2" key="1">
    <citation type="submission" date="2015-04" db="EMBL/GenBank/DDBJ databases">
        <title>Lasius niger genome sequencing.</title>
        <authorList>
            <person name="Konorov E.A."/>
            <person name="Nikitin M.A."/>
            <person name="Kirill M.V."/>
            <person name="Chang P."/>
        </authorList>
    </citation>
    <scope>NUCLEOTIDE SEQUENCE [LARGE SCALE GENOMIC DNA]</scope>
    <source>
        <tissue evidence="1">Whole</tissue>
    </source>
</reference>